<feature type="compositionally biased region" description="Low complexity" evidence="1">
    <location>
        <begin position="87"/>
        <end position="97"/>
    </location>
</feature>
<feature type="region of interest" description="Disordered" evidence="1">
    <location>
        <begin position="1"/>
        <end position="121"/>
    </location>
</feature>
<keyword evidence="3" id="KW-1185">Reference proteome</keyword>
<feature type="compositionally biased region" description="Basic residues" evidence="1">
    <location>
        <begin position="19"/>
        <end position="29"/>
    </location>
</feature>
<accession>A0ABN9Z8B3</accession>
<dbReference type="Proteomes" id="UP001314169">
    <property type="component" value="Chromosome 11"/>
</dbReference>
<feature type="compositionally biased region" description="Pro residues" evidence="1">
    <location>
        <begin position="108"/>
        <end position="121"/>
    </location>
</feature>
<dbReference type="EMBL" id="OY882868">
    <property type="protein sequence ID" value="CAK6434599.1"/>
    <property type="molecule type" value="Genomic_DNA"/>
</dbReference>
<sequence>MAREEGGGASTTRQEGGTRPRRSPARRCPRPLGKSPAAGDDALAREPPTSIPPAARLAGAAPSSGFGQNPTTYTRGACPSAKGMPDLTLGAGATPLGGSWGCRETPRRAPPPPPPPPPRET</sequence>
<protein>
    <submittedName>
        <fullName evidence="2">Uncharacterized protein</fullName>
    </submittedName>
</protein>
<reference evidence="2" key="1">
    <citation type="submission" date="2023-12" db="EMBL/GenBank/DDBJ databases">
        <authorList>
            <person name="Brown T."/>
        </authorList>
    </citation>
    <scope>NUCLEOTIDE SEQUENCE</scope>
</reference>
<evidence type="ECO:0000256" key="1">
    <source>
        <dbReference type="SAM" id="MobiDB-lite"/>
    </source>
</evidence>
<proteinExistence type="predicted"/>
<evidence type="ECO:0000313" key="2">
    <source>
        <dbReference type="EMBL" id="CAK6434599.1"/>
    </source>
</evidence>
<evidence type="ECO:0000313" key="3">
    <source>
        <dbReference type="Proteomes" id="UP001314169"/>
    </source>
</evidence>
<name>A0ABN9Z8B3_PIPNA</name>
<gene>
    <name evidence="2" type="ORF">MPIPNATIZW_LOCUS2905</name>
</gene>
<feature type="compositionally biased region" description="Polar residues" evidence="1">
    <location>
        <begin position="65"/>
        <end position="74"/>
    </location>
</feature>
<organism evidence="2 3">
    <name type="scientific">Pipistrellus nathusii</name>
    <name type="common">Nathusius' pipistrelle</name>
    <dbReference type="NCBI Taxonomy" id="59473"/>
    <lineage>
        <taxon>Eukaryota</taxon>
        <taxon>Metazoa</taxon>
        <taxon>Chordata</taxon>
        <taxon>Craniata</taxon>
        <taxon>Vertebrata</taxon>
        <taxon>Euteleostomi</taxon>
        <taxon>Mammalia</taxon>
        <taxon>Eutheria</taxon>
        <taxon>Laurasiatheria</taxon>
        <taxon>Chiroptera</taxon>
        <taxon>Yangochiroptera</taxon>
        <taxon>Vespertilionidae</taxon>
        <taxon>Pipistrellus</taxon>
    </lineage>
</organism>